<dbReference type="InterPro" id="IPR000490">
    <property type="entry name" value="Glyco_hydro_17"/>
</dbReference>
<dbReference type="Pfam" id="PF00332">
    <property type="entry name" value="Glyco_hydro_17"/>
    <property type="match status" value="1"/>
</dbReference>
<reference evidence="6" key="1">
    <citation type="journal article" date="2014" name="Science">
        <title>The coffee genome provides insight into the convergent evolution of caffeine biosynthesis.</title>
        <authorList>
            <person name="Denoeud F."/>
            <person name="Carretero-Paulet L."/>
            <person name="Dereeper A."/>
            <person name="Droc G."/>
            <person name="Guyot R."/>
            <person name="Pietrella M."/>
            <person name="Zheng C."/>
            <person name="Alberti A."/>
            <person name="Anthony F."/>
            <person name="Aprea G."/>
            <person name="Aury J.M."/>
            <person name="Bento P."/>
            <person name="Bernard M."/>
            <person name="Bocs S."/>
            <person name="Campa C."/>
            <person name="Cenci A."/>
            <person name="Combes M.C."/>
            <person name="Crouzillat D."/>
            <person name="Da Silva C."/>
            <person name="Daddiego L."/>
            <person name="De Bellis F."/>
            <person name="Dussert S."/>
            <person name="Garsmeur O."/>
            <person name="Gayraud T."/>
            <person name="Guignon V."/>
            <person name="Jahn K."/>
            <person name="Jamilloux V."/>
            <person name="Joet T."/>
            <person name="Labadie K."/>
            <person name="Lan T."/>
            <person name="Leclercq J."/>
            <person name="Lepelley M."/>
            <person name="Leroy T."/>
            <person name="Li L.T."/>
            <person name="Librado P."/>
            <person name="Lopez L."/>
            <person name="Munoz A."/>
            <person name="Noel B."/>
            <person name="Pallavicini A."/>
            <person name="Perrotta G."/>
            <person name="Poncet V."/>
            <person name="Pot D."/>
            <person name="Priyono X."/>
            <person name="Rigoreau M."/>
            <person name="Rouard M."/>
            <person name="Rozas J."/>
            <person name="Tranchant-Dubreuil C."/>
            <person name="VanBuren R."/>
            <person name="Zhang Q."/>
            <person name="Andrade A.C."/>
            <person name="Argout X."/>
            <person name="Bertrand B."/>
            <person name="de Kochko A."/>
            <person name="Graziosi G."/>
            <person name="Henry R.J."/>
            <person name="Jayarama X."/>
            <person name="Ming R."/>
            <person name="Nagai C."/>
            <person name="Rounsley S."/>
            <person name="Sankoff D."/>
            <person name="Giuliano G."/>
            <person name="Albert V.A."/>
            <person name="Wincker P."/>
            <person name="Lashermes P."/>
        </authorList>
    </citation>
    <scope>NUCLEOTIDE SEQUENCE [LARGE SCALE GENOMIC DNA]</scope>
    <source>
        <strain evidence="6">cv. DH200-94</strain>
    </source>
</reference>
<keyword evidence="3" id="KW-0326">Glycosidase</keyword>
<dbReference type="InParanoid" id="A0A068UNL6"/>
<protein>
    <recommendedName>
        <fullName evidence="7">Glucan endo-1,3-beta-D-glucosidase</fullName>
    </recommendedName>
</protein>
<evidence type="ECO:0000256" key="4">
    <source>
        <dbReference type="RuleBase" id="RU004335"/>
    </source>
</evidence>
<organism evidence="5 6">
    <name type="scientific">Coffea canephora</name>
    <name type="common">Robusta coffee</name>
    <dbReference type="NCBI Taxonomy" id="49390"/>
    <lineage>
        <taxon>Eukaryota</taxon>
        <taxon>Viridiplantae</taxon>
        <taxon>Streptophyta</taxon>
        <taxon>Embryophyta</taxon>
        <taxon>Tracheophyta</taxon>
        <taxon>Spermatophyta</taxon>
        <taxon>Magnoliopsida</taxon>
        <taxon>eudicotyledons</taxon>
        <taxon>Gunneridae</taxon>
        <taxon>Pentapetalae</taxon>
        <taxon>asterids</taxon>
        <taxon>lamiids</taxon>
        <taxon>Gentianales</taxon>
        <taxon>Rubiaceae</taxon>
        <taxon>Ixoroideae</taxon>
        <taxon>Gardenieae complex</taxon>
        <taxon>Bertiereae - Coffeeae clade</taxon>
        <taxon>Coffeeae</taxon>
        <taxon>Coffea</taxon>
    </lineage>
</organism>
<comment type="similarity">
    <text evidence="1 4">Belongs to the glycosyl hydrolase 17 family.</text>
</comment>
<dbReference type="AlphaFoldDB" id="A0A068UNL6"/>
<dbReference type="PANTHER" id="PTHR32227">
    <property type="entry name" value="GLUCAN ENDO-1,3-BETA-GLUCOSIDASE BG1-RELATED-RELATED"/>
    <property type="match status" value="1"/>
</dbReference>
<dbReference type="GO" id="GO:0005975">
    <property type="term" value="P:carbohydrate metabolic process"/>
    <property type="evidence" value="ECO:0007669"/>
    <property type="project" value="InterPro"/>
</dbReference>
<dbReference type="EMBL" id="HG739125">
    <property type="protein sequence ID" value="CDP09907.1"/>
    <property type="molecule type" value="Genomic_DNA"/>
</dbReference>
<dbReference type="Gramene" id="CDP09907">
    <property type="protein sequence ID" value="CDP09907"/>
    <property type="gene ID" value="GSCOC_T00030396001"/>
</dbReference>
<sequence>MASEYSFCKTRVQFYTSNLNANVQPFLPATRITSITVGNEVLTFNDTSLSSNLLPTMQSVYSVLCSLNLQDKVSTFYTPSAGRFHPDLAPCLTAILNFHLKTGSPFLINAYPYFAYKTNPKQVPLEFVLHQSPSKIV</sequence>
<evidence type="ECO:0000256" key="1">
    <source>
        <dbReference type="ARBA" id="ARBA00008773"/>
    </source>
</evidence>
<dbReference type="PhylomeDB" id="A0A068UNL6"/>
<dbReference type="GO" id="GO:0004553">
    <property type="term" value="F:hydrolase activity, hydrolyzing O-glycosyl compounds"/>
    <property type="evidence" value="ECO:0007669"/>
    <property type="project" value="InterPro"/>
</dbReference>
<dbReference type="InterPro" id="IPR044965">
    <property type="entry name" value="Glyco_hydro_17_plant"/>
</dbReference>
<dbReference type="Proteomes" id="UP000295252">
    <property type="component" value="Chromosome X"/>
</dbReference>
<dbReference type="OMA" id="ASEYSFC"/>
<keyword evidence="6" id="KW-1185">Reference proteome</keyword>
<evidence type="ECO:0000313" key="6">
    <source>
        <dbReference type="Proteomes" id="UP000295252"/>
    </source>
</evidence>
<evidence type="ECO:0008006" key="7">
    <source>
        <dbReference type="Google" id="ProtNLM"/>
    </source>
</evidence>
<name>A0A068UNL6_COFCA</name>
<proteinExistence type="inferred from homology"/>
<evidence type="ECO:0000256" key="2">
    <source>
        <dbReference type="ARBA" id="ARBA00022801"/>
    </source>
</evidence>
<evidence type="ECO:0000313" key="5">
    <source>
        <dbReference type="EMBL" id="CDP09907.1"/>
    </source>
</evidence>
<dbReference type="STRING" id="49390.A0A068UNL6"/>
<accession>A0A068UNL6</accession>
<dbReference type="Gene3D" id="3.20.20.80">
    <property type="entry name" value="Glycosidases"/>
    <property type="match status" value="1"/>
</dbReference>
<dbReference type="InterPro" id="IPR017853">
    <property type="entry name" value="GH"/>
</dbReference>
<keyword evidence="2" id="KW-0378">Hydrolase</keyword>
<dbReference type="SUPFAM" id="SSF51445">
    <property type="entry name" value="(Trans)glycosidases"/>
    <property type="match status" value="1"/>
</dbReference>
<gene>
    <name evidence="5" type="ORF">GSCOC_T00030396001</name>
</gene>
<evidence type="ECO:0000256" key="3">
    <source>
        <dbReference type="ARBA" id="ARBA00023295"/>
    </source>
</evidence>